<sequence>MTGMFYETHFSSHSDAPSSQQSSGLARVNEHPSYKRDIPQELLSHATVIVMIISWSAKKSFAFVKEIIISCFTVNVLFVCSFVLGTSNKIFHPKYNKLAEQEVAEDCYQTLLVEPPFTYTVVFPLEYSLDTGTLSSEFDHVSIFATWAAIPPFCRYCHSDKHALIDCDLRKKATMCRLCNAGGHIAKSCSCKNESSVTSQKCCKILAIQETPQPLTPSSSVVVLPLPSSSSTDVLTTTGRVKRIQNSLERSVTCSQTSLVVPNAPNNSNPVNEHKLPLPCQYCGLLGHQRSNHNACLKTPNIFRRRLLPMIWRQTLTIPMTTTLFLQMSMQILLDRPNN</sequence>
<gene>
    <name evidence="1" type="ORF">PHYBLDRAFT_165416</name>
</gene>
<dbReference type="OrthoDB" id="2287232at2759"/>
<evidence type="ECO:0000313" key="1">
    <source>
        <dbReference type="EMBL" id="OAD76922.1"/>
    </source>
</evidence>
<protein>
    <recommendedName>
        <fullName evidence="3">CCHC-type zinc finger transcription factor</fullName>
    </recommendedName>
</protein>
<name>A0A162ULG8_PHYB8</name>
<reference evidence="2" key="1">
    <citation type="submission" date="2015-06" db="EMBL/GenBank/DDBJ databases">
        <title>Expansion of signal transduction pathways in fungi by whole-genome duplication.</title>
        <authorList>
            <consortium name="DOE Joint Genome Institute"/>
            <person name="Corrochano L.M."/>
            <person name="Kuo A."/>
            <person name="Marcet-Houben M."/>
            <person name="Polaino S."/>
            <person name="Salamov A."/>
            <person name="Villalobos J.M."/>
            <person name="Alvarez M.I."/>
            <person name="Avalos J."/>
            <person name="Benito E.P."/>
            <person name="Benoit I."/>
            <person name="Burger G."/>
            <person name="Camino L.P."/>
            <person name="Canovas D."/>
            <person name="Cerda-Olmedo E."/>
            <person name="Cheng J.-F."/>
            <person name="Dominguez A."/>
            <person name="Elias M."/>
            <person name="Eslava A.P."/>
            <person name="Glaser F."/>
            <person name="Grimwood J."/>
            <person name="Gutierrez G."/>
            <person name="Heitman J."/>
            <person name="Henrissat B."/>
            <person name="Iturriaga E.A."/>
            <person name="Lang B.F."/>
            <person name="Lavin J.L."/>
            <person name="Lee S."/>
            <person name="Li W."/>
            <person name="Lindquist E."/>
            <person name="Lopez-Garcia S."/>
            <person name="Luque E.M."/>
            <person name="Marcos A.T."/>
            <person name="Martin J."/>
            <person name="McCluskey K."/>
            <person name="Medina H.R."/>
            <person name="Miralles-Duran A."/>
            <person name="Miyazaki A."/>
            <person name="Munoz-Torres E."/>
            <person name="Oguiza J.A."/>
            <person name="Ohm R."/>
            <person name="Olmedo M."/>
            <person name="Orejas M."/>
            <person name="Ortiz-Castellanos L."/>
            <person name="Pisabarro A.G."/>
            <person name="Rodriguez-Romero J."/>
            <person name="Ruiz-Herrera J."/>
            <person name="Ruiz-Vazquez R."/>
            <person name="Sanz C."/>
            <person name="Schackwitz W."/>
            <person name="Schmutz J."/>
            <person name="Shahriari M."/>
            <person name="Shelest E."/>
            <person name="Silva-Franco F."/>
            <person name="Soanes D."/>
            <person name="Syed K."/>
            <person name="Tagua V.G."/>
            <person name="Talbot N.J."/>
            <person name="Thon M."/>
            <person name="De vries R.P."/>
            <person name="Wiebenga A."/>
            <person name="Yadav J.S."/>
            <person name="Braun E.L."/>
            <person name="Baker S."/>
            <person name="Garre V."/>
            <person name="Horwitz B."/>
            <person name="Torres-Martinez S."/>
            <person name="Idnurm A."/>
            <person name="Herrera-Estrella A."/>
            <person name="Gabaldon T."/>
            <person name="Grigoriev I.V."/>
        </authorList>
    </citation>
    <scope>NUCLEOTIDE SEQUENCE [LARGE SCALE GENOMIC DNA]</scope>
    <source>
        <strain evidence="2">NRRL 1555(-)</strain>
    </source>
</reference>
<dbReference type="InParanoid" id="A0A162ULG8"/>
<evidence type="ECO:0008006" key="3">
    <source>
        <dbReference type="Google" id="ProtNLM"/>
    </source>
</evidence>
<evidence type="ECO:0000313" key="2">
    <source>
        <dbReference type="Proteomes" id="UP000077315"/>
    </source>
</evidence>
<dbReference type="EMBL" id="KV440975">
    <property type="protein sequence ID" value="OAD76922.1"/>
    <property type="molecule type" value="Genomic_DNA"/>
</dbReference>
<dbReference type="Proteomes" id="UP000077315">
    <property type="component" value="Unassembled WGS sequence"/>
</dbReference>
<dbReference type="VEuPathDB" id="FungiDB:PHYBLDRAFT_165416"/>
<keyword evidence="2" id="KW-1185">Reference proteome</keyword>
<accession>A0A162ULG8</accession>
<dbReference type="GeneID" id="28996144"/>
<dbReference type="AlphaFoldDB" id="A0A162ULG8"/>
<organism evidence="1 2">
    <name type="scientific">Phycomyces blakesleeanus (strain ATCC 8743b / DSM 1359 / FGSC 10004 / NBRC 33097 / NRRL 1555)</name>
    <dbReference type="NCBI Taxonomy" id="763407"/>
    <lineage>
        <taxon>Eukaryota</taxon>
        <taxon>Fungi</taxon>
        <taxon>Fungi incertae sedis</taxon>
        <taxon>Mucoromycota</taxon>
        <taxon>Mucoromycotina</taxon>
        <taxon>Mucoromycetes</taxon>
        <taxon>Mucorales</taxon>
        <taxon>Phycomycetaceae</taxon>
        <taxon>Phycomyces</taxon>
    </lineage>
</organism>
<dbReference type="RefSeq" id="XP_018294962.1">
    <property type="nucleotide sequence ID" value="XM_018435238.1"/>
</dbReference>
<proteinExistence type="predicted"/>